<dbReference type="GO" id="GO:0009451">
    <property type="term" value="P:RNA modification"/>
    <property type="evidence" value="ECO:0007669"/>
    <property type="project" value="InterPro"/>
</dbReference>
<dbReference type="InterPro" id="IPR002885">
    <property type="entry name" value="PPR_rpt"/>
</dbReference>
<feature type="repeat" description="PPR" evidence="3">
    <location>
        <begin position="84"/>
        <end position="118"/>
    </location>
</feature>
<feature type="repeat" description="PPR" evidence="3">
    <location>
        <begin position="387"/>
        <end position="421"/>
    </location>
</feature>
<evidence type="ECO:0000256" key="1">
    <source>
        <dbReference type="ARBA" id="ARBA00022737"/>
    </source>
</evidence>
<dbReference type="PANTHER" id="PTHR47926">
    <property type="entry name" value="PENTATRICOPEPTIDE REPEAT-CONTAINING PROTEIN"/>
    <property type="match status" value="1"/>
</dbReference>
<organism evidence="4 5">
    <name type="scientific">Adiantum capillus-veneris</name>
    <name type="common">Maidenhair fern</name>
    <dbReference type="NCBI Taxonomy" id="13818"/>
    <lineage>
        <taxon>Eukaryota</taxon>
        <taxon>Viridiplantae</taxon>
        <taxon>Streptophyta</taxon>
        <taxon>Embryophyta</taxon>
        <taxon>Tracheophyta</taxon>
        <taxon>Polypodiopsida</taxon>
        <taxon>Polypodiidae</taxon>
        <taxon>Polypodiales</taxon>
        <taxon>Pteridineae</taxon>
        <taxon>Pteridaceae</taxon>
        <taxon>Vittarioideae</taxon>
        <taxon>Adiantum</taxon>
    </lineage>
</organism>
<dbReference type="SUPFAM" id="SSF48452">
    <property type="entry name" value="TPR-like"/>
    <property type="match status" value="1"/>
</dbReference>
<dbReference type="FunFam" id="1.25.40.10:FF:000205">
    <property type="entry name" value="Pentatricopeptide repeat-containing protein, mitochondrial"/>
    <property type="match status" value="1"/>
</dbReference>
<keyword evidence="5" id="KW-1185">Reference proteome</keyword>
<protein>
    <recommendedName>
        <fullName evidence="6">Pentatricopeptide repeat-containing protein</fullName>
    </recommendedName>
</protein>
<comment type="caution">
    <text evidence="4">The sequence shown here is derived from an EMBL/GenBank/DDBJ whole genome shotgun (WGS) entry which is preliminary data.</text>
</comment>
<feature type="repeat" description="PPR" evidence="3">
    <location>
        <begin position="489"/>
        <end position="523"/>
    </location>
</feature>
<dbReference type="PANTHER" id="PTHR47926:SF382">
    <property type="entry name" value="PENTACOTRIPEPTIDE-REPEAT REGION OF PRORP DOMAIN-CONTAINING PROTEIN"/>
    <property type="match status" value="1"/>
</dbReference>
<dbReference type="Gene3D" id="1.25.40.10">
    <property type="entry name" value="Tetratricopeptide repeat domain"/>
    <property type="match status" value="7"/>
</dbReference>
<feature type="repeat" description="PPR" evidence="3">
    <location>
        <begin position="458"/>
        <end position="488"/>
    </location>
</feature>
<dbReference type="FunFam" id="1.25.40.10:FF:000158">
    <property type="entry name" value="pentatricopeptide repeat-containing protein At2g33680"/>
    <property type="match status" value="1"/>
</dbReference>
<dbReference type="Proteomes" id="UP000886520">
    <property type="component" value="Chromosome 19"/>
</dbReference>
<name>A0A9D4Z8M9_ADICA</name>
<evidence type="ECO:0000256" key="3">
    <source>
        <dbReference type="PROSITE-ProRule" id="PRU00708"/>
    </source>
</evidence>
<dbReference type="Pfam" id="PF01535">
    <property type="entry name" value="PPR"/>
    <property type="match status" value="9"/>
</dbReference>
<dbReference type="InterPro" id="IPR011990">
    <property type="entry name" value="TPR-like_helical_dom_sf"/>
</dbReference>
<dbReference type="FunFam" id="1.25.40.10:FF:000073">
    <property type="entry name" value="Pentatricopeptide repeat-containing protein chloroplastic"/>
    <property type="match status" value="1"/>
</dbReference>
<reference evidence="4" key="1">
    <citation type="submission" date="2021-01" db="EMBL/GenBank/DDBJ databases">
        <title>Adiantum capillus-veneris genome.</title>
        <authorList>
            <person name="Fang Y."/>
            <person name="Liao Q."/>
        </authorList>
    </citation>
    <scope>NUCLEOTIDE SEQUENCE</scope>
    <source>
        <strain evidence="4">H3</strain>
        <tissue evidence="4">Leaf</tissue>
    </source>
</reference>
<dbReference type="InterPro" id="IPR046960">
    <property type="entry name" value="PPR_At4g14850-like_plant"/>
</dbReference>
<comment type="similarity">
    <text evidence="2">Belongs to the PPR family. PCMP-E subfamily.</text>
</comment>
<dbReference type="FunFam" id="1.25.40.10:FF:000344">
    <property type="entry name" value="Pentatricopeptide repeat-containing protein"/>
    <property type="match status" value="1"/>
</dbReference>
<dbReference type="AlphaFoldDB" id="A0A9D4Z8M9"/>
<dbReference type="NCBIfam" id="TIGR00756">
    <property type="entry name" value="PPR"/>
    <property type="match status" value="4"/>
</dbReference>
<evidence type="ECO:0000256" key="2">
    <source>
        <dbReference type="ARBA" id="ARBA00061659"/>
    </source>
</evidence>
<feature type="repeat" description="PPR" evidence="3">
    <location>
        <begin position="693"/>
        <end position="727"/>
    </location>
</feature>
<feature type="repeat" description="PPR" evidence="3">
    <location>
        <begin position="591"/>
        <end position="625"/>
    </location>
</feature>
<dbReference type="OrthoDB" id="10371212at2759"/>
<gene>
    <name evidence="4" type="ORF">GOP47_0020389</name>
</gene>
<feature type="repeat" description="PPR" evidence="3">
    <location>
        <begin position="288"/>
        <end position="322"/>
    </location>
</feature>
<evidence type="ECO:0000313" key="4">
    <source>
        <dbReference type="EMBL" id="KAI5065694.1"/>
    </source>
</evidence>
<evidence type="ECO:0008006" key="6">
    <source>
        <dbReference type="Google" id="ProtNLM"/>
    </source>
</evidence>
<evidence type="ECO:0000313" key="5">
    <source>
        <dbReference type="Proteomes" id="UP000886520"/>
    </source>
</evidence>
<proteinExistence type="inferred from homology"/>
<keyword evidence="1" id="KW-0677">Repeat</keyword>
<dbReference type="Pfam" id="PF13041">
    <property type="entry name" value="PPR_2"/>
    <property type="match status" value="3"/>
</dbReference>
<feature type="repeat" description="PPR" evidence="3">
    <location>
        <begin position="186"/>
        <end position="220"/>
    </location>
</feature>
<accession>A0A9D4Z8M9</accession>
<dbReference type="PROSITE" id="PS51375">
    <property type="entry name" value="PPR"/>
    <property type="match status" value="8"/>
</dbReference>
<dbReference type="EMBL" id="JABFUD020000019">
    <property type="protein sequence ID" value="KAI5065694.1"/>
    <property type="molecule type" value="Genomic_DNA"/>
</dbReference>
<dbReference type="GO" id="GO:0048731">
    <property type="term" value="P:system development"/>
    <property type="evidence" value="ECO:0007669"/>
    <property type="project" value="UniProtKB-ARBA"/>
</dbReference>
<dbReference type="GO" id="GO:0003723">
    <property type="term" value="F:RNA binding"/>
    <property type="evidence" value="ECO:0007669"/>
    <property type="project" value="InterPro"/>
</dbReference>
<sequence length="878" mass="96421">MLSYSYHKMQEASLSPNGYALVSLVNACAELRDVSQGQELYAEIARKGLLVSDVYAGNTLVNMYIKCGMLVRAQEVFDNLHVRDVVSWTSIIGGYAAHGYGWEALKVFEHMQQEEGSPNNVTYVCALKACGIMGLMGMGKELHDKIERKGMLWEDLAVGNALVDMYVKGGLLAEGQKVFDNMKVHDGISWSALTMGYTKCKEGAAAMQCFRQMQLEGLMPDRVAFVCSLKACGLIKNINIVQGLHSVIISLGLLERYPVIGNALIDAYAHCGSLQEAQKLFHKLPVLDIVSWNTLVDGYVRQDCGKEALFWTDRMQLEGMYPDDGTWVCSLKACGIAGAVQKGKNIHATLALSELKLVVGNALVDMYAKCDLIMDAHVVFGKLKVRDVVSWTTLISGYVNHQGAEEALKCFELMQADHVAPNAATFACVLKACGLVKATTKGIEIHCESERRGLVGKDIVVGNALVDMYSKCGMLKEAVEVFDKVQIKDEASWNALIALYANHGHGREVLDCLTCMRLEGVYPNSISFMCSLKACGRSGMVIEGIELHAEIARNGLLLTDGSVGNALVDMYIKCGFLTRAEDAFHELPYKDILSWTSLIAGFVQHECGPEALRCFDEMQLKGLSPDAAAFVCSLKACRSVGAISKGKEIHMEIARRGLLDGDLLVGNSLIEMYASCGSLAIVLEVFDELQEQDTVSWTALIAGYVQQGELECAIHAFEKMKLAGKIPDAVTFLWVLIGCSYAGKVEMGQTYFRAMLEVYGINPGIQHYTCVADLFCRMGLIDRAISFVDKLPFESDPVVWYVLLDACQKFGYVEACRKAFEYLVRLDAKDASAYVCMCNIYAGVELREDVSSSQEEGENEHMCFQGVAGEGVLVSNWD</sequence>
<dbReference type="GO" id="GO:0005739">
    <property type="term" value="C:mitochondrion"/>
    <property type="evidence" value="ECO:0007669"/>
    <property type="project" value="UniProtKB-ARBA"/>
</dbReference>